<proteinExistence type="predicted"/>
<evidence type="ECO:0000313" key="2">
    <source>
        <dbReference type="EMBL" id="GHF68878.1"/>
    </source>
</evidence>
<comment type="caution">
    <text evidence="2">The sequence shown here is derived from an EMBL/GenBank/DDBJ whole genome shotgun (WGS) entry which is preliminary data.</text>
</comment>
<reference evidence="2" key="2">
    <citation type="submission" date="2020-09" db="EMBL/GenBank/DDBJ databases">
        <authorList>
            <person name="Sun Q."/>
            <person name="Zhou Y."/>
        </authorList>
    </citation>
    <scope>NUCLEOTIDE SEQUENCE</scope>
    <source>
        <strain evidence="2">CGMCC 4.7679</strain>
    </source>
</reference>
<keyword evidence="1" id="KW-0472">Membrane</keyword>
<keyword evidence="1" id="KW-1133">Transmembrane helix</keyword>
<reference evidence="2" key="1">
    <citation type="journal article" date="2014" name="Int. J. Syst. Evol. Microbiol.">
        <title>Complete genome sequence of Corynebacterium casei LMG S-19264T (=DSM 44701T), isolated from a smear-ripened cheese.</title>
        <authorList>
            <consortium name="US DOE Joint Genome Institute (JGI-PGF)"/>
            <person name="Walter F."/>
            <person name="Albersmeier A."/>
            <person name="Kalinowski J."/>
            <person name="Ruckert C."/>
        </authorList>
    </citation>
    <scope>NUCLEOTIDE SEQUENCE</scope>
    <source>
        <strain evidence="2">CGMCC 4.7679</strain>
    </source>
</reference>
<feature type="transmembrane region" description="Helical" evidence="1">
    <location>
        <begin position="37"/>
        <end position="61"/>
    </location>
</feature>
<protein>
    <submittedName>
        <fullName evidence="2">Uncharacterized protein</fullName>
    </submittedName>
</protein>
<organism evidence="2 3">
    <name type="scientific">Amycolatopsis bartoniae</name>
    <dbReference type="NCBI Taxonomy" id="941986"/>
    <lineage>
        <taxon>Bacteria</taxon>
        <taxon>Bacillati</taxon>
        <taxon>Actinomycetota</taxon>
        <taxon>Actinomycetes</taxon>
        <taxon>Pseudonocardiales</taxon>
        <taxon>Pseudonocardiaceae</taxon>
        <taxon>Amycolatopsis</taxon>
    </lineage>
</organism>
<keyword evidence="3" id="KW-1185">Reference proteome</keyword>
<evidence type="ECO:0000313" key="3">
    <source>
        <dbReference type="Proteomes" id="UP000658656"/>
    </source>
</evidence>
<dbReference type="EMBL" id="BNAV01000007">
    <property type="protein sequence ID" value="GHF68878.1"/>
    <property type="molecule type" value="Genomic_DNA"/>
</dbReference>
<accession>A0A8H9IW67</accession>
<sequence>MEVRRRQVDPDVLVTELDLLGDELFSRRVSPAERRRSLALVILGILTGILLVGVLALALLSQPIPDLLSGLAGSGLGAIAGILTSSPATADSPKAGSPV</sequence>
<dbReference type="AlphaFoldDB" id="A0A8H9IW67"/>
<name>A0A8H9IW67_9PSEU</name>
<evidence type="ECO:0000256" key="1">
    <source>
        <dbReference type="SAM" id="Phobius"/>
    </source>
</evidence>
<dbReference type="Proteomes" id="UP000658656">
    <property type="component" value="Unassembled WGS sequence"/>
</dbReference>
<keyword evidence="1" id="KW-0812">Transmembrane</keyword>
<gene>
    <name evidence="2" type="ORF">GCM10017566_48420</name>
</gene>